<protein>
    <submittedName>
        <fullName evidence="2">ATPase/protein kinase</fullName>
    </submittedName>
</protein>
<dbReference type="Gene3D" id="3.40.50.300">
    <property type="entry name" value="P-loop containing nucleotide triphosphate hydrolases"/>
    <property type="match status" value="1"/>
</dbReference>
<dbReference type="SUPFAM" id="SSF52540">
    <property type="entry name" value="P-loop containing nucleoside triphosphate hydrolases"/>
    <property type="match status" value="1"/>
</dbReference>
<gene>
    <name evidence="2" type="ORF">GCM10010967_58340</name>
</gene>
<dbReference type="NCBIfam" id="NF006958">
    <property type="entry name" value="PRK09435.1"/>
    <property type="match status" value="1"/>
</dbReference>
<comment type="similarity">
    <text evidence="1">Belongs to the SIMIBI class G3E GTPase family. ArgK/MeaB subfamily.</text>
</comment>
<reference evidence="3" key="1">
    <citation type="journal article" date="2019" name="Int. J. Syst. Evol. Microbiol.">
        <title>The Global Catalogue of Microorganisms (GCM) 10K type strain sequencing project: providing services to taxonomists for standard genome sequencing and annotation.</title>
        <authorList>
            <consortium name="The Broad Institute Genomics Platform"/>
            <consortium name="The Broad Institute Genome Sequencing Center for Infectious Disease"/>
            <person name="Wu L."/>
            <person name="Ma J."/>
        </authorList>
    </citation>
    <scope>NUCLEOTIDE SEQUENCE [LARGE SCALE GENOMIC DNA]</scope>
    <source>
        <strain evidence="3">CGMCC 1.6375</strain>
    </source>
</reference>
<dbReference type="EMBL" id="BMLI01000005">
    <property type="protein sequence ID" value="GGN14369.1"/>
    <property type="molecule type" value="Genomic_DNA"/>
</dbReference>
<sequence>MRQRLSVETYIRGVLAGDRATLSRAITIVESSLPDDRALAAEMLRGLLPHTGKSVRIGITGVPGVGKSTFIEAFGNYLTSLGKRVAVLAVDPSSQQSGGSILGDKTRMEQLARNPNAYIRPSATNLSLGGVARHTREAALLCEAAGYDIVLVETVGVGQSETLVKGMTDFFLLLMLAGAGDELQGIKKGIMEMVDAVAVNKADGSNGNAAQNAVAEYRQALHYLPESPSGVPIQVVACSAAEGTGMETIWQIIDAYCSKTTESGFFAANRQAQQGDWLRDQIRVSLEERFYTNTVVRQQMATVAERVKSGLQLPVEAAAELIELFLQSPAKPAEISGKS</sequence>
<dbReference type="Gene3D" id="1.10.287.130">
    <property type="match status" value="1"/>
</dbReference>
<dbReference type="Pfam" id="PF03308">
    <property type="entry name" value="MeaB"/>
    <property type="match status" value="1"/>
</dbReference>
<keyword evidence="2" id="KW-0808">Transferase</keyword>
<dbReference type="GO" id="GO:0016301">
    <property type="term" value="F:kinase activity"/>
    <property type="evidence" value="ECO:0007669"/>
    <property type="project" value="UniProtKB-KW"/>
</dbReference>
<keyword evidence="2" id="KW-0418">Kinase</keyword>
<dbReference type="PANTHER" id="PTHR23408:SF3">
    <property type="entry name" value="METHYLMALONIC ACIDURIA TYPE A PROTEIN, MITOCHONDRIAL"/>
    <property type="match status" value="1"/>
</dbReference>
<name>A0ABQ2IN26_9BACT</name>
<evidence type="ECO:0000313" key="2">
    <source>
        <dbReference type="EMBL" id="GGN14369.1"/>
    </source>
</evidence>
<dbReference type="RefSeq" id="WP_019945912.1">
    <property type="nucleotide sequence ID" value="NZ_BMLI01000005.1"/>
</dbReference>
<dbReference type="Proteomes" id="UP000632339">
    <property type="component" value="Unassembled WGS sequence"/>
</dbReference>
<evidence type="ECO:0000313" key="3">
    <source>
        <dbReference type="Proteomes" id="UP000632339"/>
    </source>
</evidence>
<organism evidence="2 3">
    <name type="scientific">Dyadobacter beijingensis</name>
    <dbReference type="NCBI Taxonomy" id="365489"/>
    <lineage>
        <taxon>Bacteria</taxon>
        <taxon>Pseudomonadati</taxon>
        <taxon>Bacteroidota</taxon>
        <taxon>Cytophagia</taxon>
        <taxon>Cytophagales</taxon>
        <taxon>Spirosomataceae</taxon>
        <taxon>Dyadobacter</taxon>
    </lineage>
</organism>
<dbReference type="InterPro" id="IPR005129">
    <property type="entry name" value="GTPase_ArgK"/>
</dbReference>
<evidence type="ECO:0000256" key="1">
    <source>
        <dbReference type="ARBA" id="ARBA00009625"/>
    </source>
</evidence>
<dbReference type="PANTHER" id="PTHR23408">
    <property type="entry name" value="METHYLMALONYL-COA MUTASE"/>
    <property type="match status" value="1"/>
</dbReference>
<proteinExistence type="inferred from homology"/>
<comment type="caution">
    <text evidence="2">The sequence shown here is derived from an EMBL/GenBank/DDBJ whole genome shotgun (WGS) entry which is preliminary data.</text>
</comment>
<keyword evidence="3" id="KW-1185">Reference proteome</keyword>
<dbReference type="InterPro" id="IPR027417">
    <property type="entry name" value="P-loop_NTPase"/>
</dbReference>
<dbReference type="CDD" id="cd03114">
    <property type="entry name" value="MMAA-like"/>
    <property type="match status" value="1"/>
</dbReference>
<dbReference type="NCBIfam" id="TIGR00750">
    <property type="entry name" value="lao"/>
    <property type="match status" value="1"/>
</dbReference>
<dbReference type="Gene3D" id="1.20.5.170">
    <property type="match status" value="1"/>
</dbReference>
<accession>A0ABQ2IN26</accession>